<gene>
    <name evidence="2" type="ORF">CIPAW_03G177500</name>
</gene>
<protein>
    <recommendedName>
        <fullName evidence="4">Transmembrane protein</fullName>
    </recommendedName>
</protein>
<evidence type="ECO:0008006" key="4">
    <source>
        <dbReference type="Google" id="ProtNLM"/>
    </source>
</evidence>
<evidence type="ECO:0000313" key="2">
    <source>
        <dbReference type="EMBL" id="KAG6661493.1"/>
    </source>
</evidence>
<proteinExistence type="predicted"/>
<dbReference type="Proteomes" id="UP000811609">
    <property type="component" value="Chromosome 3"/>
</dbReference>
<evidence type="ECO:0000313" key="3">
    <source>
        <dbReference type="Proteomes" id="UP000811609"/>
    </source>
</evidence>
<dbReference type="AlphaFoldDB" id="A0A8T1R529"/>
<name>A0A8T1R529_CARIL</name>
<evidence type="ECO:0000256" key="1">
    <source>
        <dbReference type="SAM" id="Phobius"/>
    </source>
</evidence>
<keyword evidence="1" id="KW-0472">Membrane</keyword>
<keyword evidence="1" id="KW-1133">Transmembrane helix</keyword>
<dbReference type="EMBL" id="CM031811">
    <property type="protein sequence ID" value="KAG6661493.1"/>
    <property type="molecule type" value="Genomic_DNA"/>
</dbReference>
<organism evidence="2 3">
    <name type="scientific">Carya illinoinensis</name>
    <name type="common">Pecan</name>
    <dbReference type="NCBI Taxonomy" id="32201"/>
    <lineage>
        <taxon>Eukaryota</taxon>
        <taxon>Viridiplantae</taxon>
        <taxon>Streptophyta</taxon>
        <taxon>Embryophyta</taxon>
        <taxon>Tracheophyta</taxon>
        <taxon>Spermatophyta</taxon>
        <taxon>Magnoliopsida</taxon>
        <taxon>eudicotyledons</taxon>
        <taxon>Gunneridae</taxon>
        <taxon>Pentapetalae</taxon>
        <taxon>rosids</taxon>
        <taxon>fabids</taxon>
        <taxon>Fagales</taxon>
        <taxon>Juglandaceae</taxon>
        <taxon>Carya</taxon>
    </lineage>
</organism>
<keyword evidence="1" id="KW-0812">Transmembrane</keyword>
<keyword evidence="3" id="KW-1185">Reference proteome</keyword>
<sequence>MESTIWMPQKRIRMCRKRCMDFIFIFLLSNEIDFFLMFFVIFYLLSRF</sequence>
<reference evidence="2" key="1">
    <citation type="submission" date="2020-12" db="EMBL/GenBank/DDBJ databases">
        <title>WGS assembly of Carya illinoinensis cv. Pawnee.</title>
        <authorList>
            <person name="Platts A."/>
            <person name="Shu S."/>
            <person name="Wright S."/>
            <person name="Barry K."/>
            <person name="Edger P."/>
            <person name="Pires J.C."/>
            <person name="Schmutz J."/>
        </authorList>
    </citation>
    <scope>NUCLEOTIDE SEQUENCE</scope>
    <source>
        <tissue evidence="2">Leaf</tissue>
    </source>
</reference>
<accession>A0A8T1R529</accession>
<comment type="caution">
    <text evidence="2">The sequence shown here is derived from an EMBL/GenBank/DDBJ whole genome shotgun (WGS) entry which is preliminary data.</text>
</comment>
<feature type="transmembrane region" description="Helical" evidence="1">
    <location>
        <begin position="21"/>
        <end position="45"/>
    </location>
</feature>